<protein>
    <submittedName>
        <fullName evidence="1">Uncharacterized protein</fullName>
    </submittedName>
</protein>
<comment type="caution">
    <text evidence="1">The sequence shown here is derived from an EMBL/GenBank/DDBJ whole genome shotgun (WGS) entry which is preliminary data.</text>
</comment>
<evidence type="ECO:0000313" key="2">
    <source>
        <dbReference type="Proteomes" id="UP001162972"/>
    </source>
</evidence>
<reference evidence="1 2" key="1">
    <citation type="journal article" date="2023" name="Int. J. Mol. Sci.">
        <title>De Novo Assembly and Annotation of 11 Diverse Shrub Willow (Salix) Genomes Reveals Novel Gene Organization in Sex-Linked Regions.</title>
        <authorList>
            <person name="Hyden B."/>
            <person name="Feng K."/>
            <person name="Yates T.B."/>
            <person name="Jawdy S."/>
            <person name="Cereghino C."/>
            <person name="Smart L.B."/>
            <person name="Muchero W."/>
        </authorList>
    </citation>
    <scope>NUCLEOTIDE SEQUENCE [LARGE SCALE GENOMIC DNA]</scope>
    <source>
        <tissue evidence="1">Shoot tip</tissue>
    </source>
</reference>
<dbReference type="Proteomes" id="UP001162972">
    <property type="component" value="Chromosome 11"/>
</dbReference>
<gene>
    <name evidence="1" type="ORF">OIU84_002782</name>
</gene>
<name>A0AAD6P5G0_9ROSI</name>
<keyword evidence="2" id="KW-1185">Reference proteome</keyword>
<dbReference type="EMBL" id="JAPFFJ010000011">
    <property type="protein sequence ID" value="KAJ6416965.1"/>
    <property type="molecule type" value="Genomic_DNA"/>
</dbReference>
<proteinExistence type="predicted"/>
<sequence length="101" mass="11450">MSFCIMPEVELTMTVPKVELRSSCSVNLWAQAKIVCEVKGMERLSLEEWSPRRGRNSVPGIKDWPPRRSGNIVLAGRRGRNTLKWYVAVQNFTLSLCIPSS</sequence>
<dbReference type="AlphaFoldDB" id="A0AAD6P5G0"/>
<evidence type="ECO:0000313" key="1">
    <source>
        <dbReference type="EMBL" id="KAJ6416965.1"/>
    </source>
</evidence>
<organism evidence="1 2">
    <name type="scientific">Salix udensis</name>
    <dbReference type="NCBI Taxonomy" id="889485"/>
    <lineage>
        <taxon>Eukaryota</taxon>
        <taxon>Viridiplantae</taxon>
        <taxon>Streptophyta</taxon>
        <taxon>Embryophyta</taxon>
        <taxon>Tracheophyta</taxon>
        <taxon>Spermatophyta</taxon>
        <taxon>Magnoliopsida</taxon>
        <taxon>eudicotyledons</taxon>
        <taxon>Gunneridae</taxon>
        <taxon>Pentapetalae</taxon>
        <taxon>rosids</taxon>
        <taxon>fabids</taxon>
        <taxon>Malpighiales</taxon>
        <taxon>Salicaceae</taxon>
        <taxon>Saliceae</taxon>
        <taxon>Salix</taxon>
    </lineage>
</organism>
<feature type="non-terminal residue" evidence="1">
    <location>
        <position position="101"/>
    </location>
</feature>
<accession>A0AAD6P5G0</accession>